<feature type="region of interest" description="Disordered" evidence="1">
    <location>
        <begin position="403"/>
        <end position="485"/>
    </location>
</feature>
<dbReference type="EMBL" id="KL142375">
    <property type="protein sequence ID" value="KDR78324.1"/>
    <property type="molecule type" value="Genomic_DNA"/>
</dbReference>
<evidence type="ECO:0000256" key="1">
    <source>
        <dbReference type="SAM" id="MobiDB-lite"/>
    </source>
</evidence>
<feature type="transmembrane region" description="Helical" evidence="2">
    <location>
        <begin position="315"/>
        <end position="339"/>
    </location>
</feature>
<proteinExistence type="predicted"/>
<accession>A0A067TEK4</accession>
<keyword evidence="4" id="KW-1185">Reference proteome</keyword>
<dbReference type="Proteomes" id="UP000027222">
    <property type="component" value="Unassembled WGS sequence"/>
</dbReference>
<protein>
    <submittedName>
        <fullName evidence="3">Uncharacterized protein</fullName>
    </submittedName>
</protein>
<dbReference type="Gene3D" id="2.60.120.260">
    <property type="entry name" value="Galactose-binding domain-like"/>
    <property type="match status" value="2"/>
</dbReference>
<keyword evidence="2" id="KW-0472">Membrane</keyword>
<reference evidence="4" key="1">
    <citation type="journal article" date="2014" name="Proc. Natl. Acad. Sci. U.S.A.">
        <title>Extensive sampling of basidiomycete genomes demonstrates inadequacy of the white-rot/brown-rot paradigm for wood decay fungi.</title>
        <authorList>
            <person name="Riley R."/>
            <person name="Salamov A.A."/>
            <person name="Brown D.W."/>
            <person name="Nagy L.G."/>
            <person name="Floudas D."/>
            <person name="Held B.W."/>
            <person name="Levasseur A."/>
            <person name="Lombard V."/>
            <person name="Morin E."/>
            <person name="Otillar R."/>
            <person name="Lindquist E.A."/>
            <person name="Sun H."/>
            <person name="LaButti K.M."/>
            <person name="Schmutz J."/>
            <person name="Jabbour D."/>
            <person name="Luo H."/>
            <person name="Baker S.E."/>
            <person name="Pisabarro A.G."/>
            <person name="Walton J.D."/>
            <person name="Blanchette R.A."/>
            <person name="Henrissat B."/>
            <person name="Martin F."/>
            <person name="Cullen D."/>
            <person name="Hibbett D.S."/>
            <person name="Grigoriev I.V."/>
        </authorList>
    </citation>
    <scope>NUCLEOTIDE SEQUENCE [LARGE SCALE GENOMIC DNA]</scope>
    <source>
        <strain evidence="4">CBS 339.88</strain>
    </source>
</reference>
<sequence>MASPLSIIVDDKRTDLVVLGGPSLWTATSEPEWFNGTSQSPTFALNNSGLFGTLQIKFQGTSIAFFGITPPVFTDSQILTVSIDGSTPYNTTYSDPNPQTYRQWYQSPLLADGTHNVALSHIAGTSFDYAVVTVGDSTPLASEHVIVDNDDPAMVFDGRWRRSQDLFNSGPQPDGFPYHNTTHQTTYIGSSFTYRFSGRSAAIYGIFTWSNIGLLSLSFTLDGETLSQNYRVNTDTPQFVSELGQQQNFLFYSYDFLQAGDHTLVVNVTDCVNQTFTFDYITYNPSFSSLQDMPKLANASSASGLTAGKSSKANIWAIVAGISGTLLLLLLLGLVFLYLRRRSSKGRYTAINPFVPRLQSEVTIIPLSNQQSPPPTASTYDDTMALMQSVNTPQHGFSALSTMQDTRSTLADPPSTGQLHTPATAQNTVSSTPATGSTDIPDMYRASRDRNSDLDSMYTAEPSPPSYDETTRGQPPPTITYIIQR</sequence>
<evidence type="ECO:0000313" key="4">
    <source>
        <dbReference type="Proteomes" id="UP000027222"/>
    </source>
</evidence>
<dbReference type="AlphaFoldDB" id="A0A067TEK4"/>
<keyword evidence="2" id="KW-0812">Transmembrane</keyword>
<organism evidence="3 4">
    <name type="scientific">Galerina marginata (strain CBS 339.88)</name>
    <dbReference type="NCBI Taxonomy" id="685588"/>
    <lineage>
        <taxon>Eukaryota</taxon>
        <taxon>Fungi</taxon>
        <taxon>Dikarya</taxon>
        <taxon>Basidiomycota</taxon>
        <taxon>Agaricomycotina</taxon>
        <taxon>Agaricomycetes</taxon>
        <taxon>Agaricomycetidae</taxon>
        <taxon>Agaricales</taxon>
        <taxon>Agaricineae</taxon>
        <taxon>Strophariaceae</taxon>
        <taxon>Galerina</taxon>
    </lineage>
</organism>
<dbReference type="STRING" id="685588.A0A067TEK4"/>
<dbReference type="HOGENOM" id="CLU_036216_2_0_1"/>
<evidence type="ECO:0000313" key="3">
    <source>
        <dbReference type="EMBL" id="KDR78324.1"/>
    </source>
</evidence>
<gene>
    <name evidence="3" type="ORF">GALMADRAFT_245443</name>
</gene>
<feature type="compositionally biased region" description="Polar residues" evidence="1">
    <location>
        <begin position="403"/>
        <end position="438"/>
    </location>
</feature>
<dbReference type="OrthoDB" id="2756615at2759"/>
<name>A0A067TEK4_GALM3</name>
<keyword evidence="2" id="KW-1133">Transmembrane helix</keyword>
<evidence type="ECO:0000256" key="2">
    <source>
        <dbReference type="SAM" id="Phobius"/>
    </source>
</evidence>